<gene>
    <name evidence="3" type="ORF">SAMN02745129_0255</name>
</gene>
<accession>A0A1M5ZG26</accession>
<dbReference type="RefSeq" id="WP_067662272.1">
    <property type="nucleotide sequence ID" value="NZ_FQXG01000011.1"/>
</dbReference>
<dbReference type="Proteomes" id="UP000184268">
    <property type="component" value="Unassembled WGS sequence"/>
</dbReference>
<dbReference type="EMBL" id="FQXG01000011">
    <property type="protein sequence ID" value="SHI23132.1"/>
    <property type="molecule type" value="Genomic_DNA"/>
</dbReference>
<feature type="region of interest" description="Disordered" evidence="1">
    <location>
        <begin position="136"/>
        <end position="156"/>
    </location>
</feature>
<evidence type="ECO:0000313" key="4">
    <source>
        <dbReference type="Proteomes" id="UP000184268"/>
    </source>
</evidence>
<organism evidence="3 4">
    <name type="scientific">Ferrimonas marina</name>
    <dbReference type="NCBI Taxonomy" id="299255"/>
    <lineage>
        <taxon>Bacteria</taxon>
        <taxon>Pseudomonadati</taxon>
        <taxon>Pseudomonadota</taxon>
        <taxon>Gammaproteobacteria</taxon>
        <taxon>Alteromonadales</taxon>
        <taxon>Ferrimonadaceae</taxon>
        <taxon>Ferrimonas</taxon>
    </lineage>
</organism>
<dbReference type="AlphaFoldDB" id="A0A1M5ZG26"/>
<evidence type="ECO:0000256" key="2">
    <source>
        <dbReference type="SAM" id="SignalP"/>
    </source>
</evidence>
<dbReference type="STRING" id="299255.SAMN02745129_0255"/>
<name>A0A1M5ZG26_9GAMM</name>
<keyword evidence="2" id="KW-0732">Signal</keyword>
<proteinExistence type="predicted"/>
<evidence type="ECO:0000256" key="1">
    <source>
        <dbReference type="SAM" id="MobiDB-lite"/>
    </source>
</evidence>
<feature type="chain" id="PRO_5009915446" evidence="2">
    <location>
        <begin position="21"/>
        <end position="156"/>
    </location>
</feature>
<reference evidence="3 4" key="1">
    <citation type="submission" date="2016-11" db="EMBL/GenBank/DDBJ databases">
        <authorList>
            <person name="Jaros S."/>
            <person name="Januszkiewicz K."/>
            <person name="Wedrychowicz H."/>
        </authorList>
    </citation>
    <scope>NUCLEOTIDE SEQUENCE [LARGE SCALE GENOMIC DNA]</scope>
    <source>
        <strain evidence="3 4">DSM 16917</strain>
    </source>
</reference>
<feature type="signal peptide" evidence="2">
    <location>
        <begin position="1"/>
        <end position="20"/>
    </location>
</feature>
<protein>
    <submittedName>
        <fullName evidence="3">Uncharacterized protein</fullName>
    </submittedName>
</protein>
<keyword evidence="4" id="KW-1185">Reference proteome</keyword>
<sequence>MKKWSGLGLAMWLSLSPVMASTDAGVIASVTNDDPTQPAQLWLTVNELEEDQQAEIHLTLVRADSNGCHSAGRGSDFLLLGDQAVDAHVVCRSRAGEQQLRYQARSHFGKRKLAGLLTATEPTAVEVEGLRFVLEPIESGQPTDPDASATEAWAAQ</sequence>
<evidence type="ECO:0000313" key="3">
    <source>
        <dbReference type="EMBL" id="SHI23132.1"/>
    </source>
</evidence>